<dbReference type="GO" id="GO:0003924">
    <property type="term" value="F:GTPase activity"/>
    <property type="evidence" value="ECO:0007669"/>
    <property type="project" value="InterPro"/>
</dbReference>
<dbReference type="InterPro" id="IPR027417">
    <property type="entry name" value="P-loop_NTPase"/>
</dbReference>
<reference evidence="1 2" key="1">
    <citation type="submission" date="2017-11" db="EMBL/GenBank/DDBJ databases">
        <title>De novo assembly and phasing of dikaryotic genomes from two isolates of Puccinia coronata f. sp. avenae, the causal agent of oat crown rust.</title>
        <authorList>
            <person name="Miller M.E."/>
            <person name="Zhang Y."/>
            <person name="Omidvar V."/>
            <person name="Sperschneider J."/>
            <person name="Schwessinger B."/>
            <person name="Raley C."/>
            <person name="Palmer J.M."/>
            <person name="Garnica D."/>
            <person name="Upadhyaya N."/>
            <person name="Rathjen J."/>
            <person name="Taylor J.M."/>
            <person name="Park R.F."/>
            <person name="Dodds P.N."/>
            <person name="Hirsch C.D."/>
            <person name="Kianian S.F."/>
            <person name="Figueroa M."/>
        </authorList>
    </citation>
    <scope>NUCLEOTIDE SEQUENCE [LARGE SCALE GENOMIC DNA]</scope>
    <source>
        <strain evidence="1">12NC29</strain>
    </source>
</reference>
<dbReference type="STRING" id="200324.A0A2N5TIC3"/>
<dbReference type="EMBL" id="PGCJ01000633">
    <property type="protein sequence ID" value="PLW25264.1"/>
    <property type="molecule type" value="Genomic_DNA"/>
</dbReference>
<protein>
    <submittedName>
        <fullName evidence="1">Uncharacterized protein</fullName>
    </submittedName>
</protein>
<dbReference type="InterPro" id="IPR025662">
    <property type="entry name" value="Sigma_54_int_dom_ATP-bd_1"/>
</dbReference>
<keyword evidence="2" id="KW-1185">Reference proteome</keyword>
<evidence type="ECO:0000313" key="2">
    <source>
        <dbReference type="Proteomes" id="UP000235388"/>
    </source>
</evidence>
<dbReference type="Pfam" id="PF00071">
    <property type="entry name" value="Ras"/>
    <property type="match status" value="1"/>
</dbReference>
<name>A0A2N5TIC3_9BASI</name>
<dbReference type="Proteomes" id="UP000235388">
    <property type="component" value="Unassembled WGS sequence"/>
</dbReference>
<gene>
    <name evidence="1" type="ORF">PCANC_26179</name>
</gene>
<dbReference type="PROSITE" id="PS00675">
    <property type="entry name" value="SIGMA54_INTERACT_1"/>
    <property type="match status" value="1"/>
</dbReference>
<dbReference type="AlphaFoldDB" id="A0A2N5TIC3"/>
<organism evidence="1 2">
    <name type="scientific">Puccinia coronata f. sp. avenae</name>
    <dbReference type="NCBI Taxonomy" id="200324"/>
    <lineage>
        <taxon>Eukaryota</taxon>
        <taxon>Fungi</taxon>
        <taxon>Dikarya</taxon>
        <taxon>Basidiomycota</taxon>
        <taxon>Pucciniomycotina</taxon>
        <taxon>Pucciniomycetes</taxon>
        <taxon>Pucciniales</taxon>
        <taxon>Pucciniaceae</taxon>
        <taxon>Puccinia</taxon>
    </lineage>
</organism>
<dbReference type="SUPFAM" id="SSF52540">
    <property type="entry name" value="P-loop containing nucleoside triphosphate hydrolases"/>
    <property type="match status" value="1"/>
</dbReference>
<evidence type="ECO:0000313" key="1">
    <source>
        <dbReference type="EMBL" id="PLW25264.1"/>
    </source>
</evidence>
<dbReference type="Gene3D" id="3.40.50.300">
    <property type="entry name" value="P-loop containing nucleotide triphosphate hydrolases"/>
    <property type="match status" value="1"/>
</dbReference>
<proteinExistence type="predicted"/>
<dbReference type="GO" id="GO:0005525">
    <property type="term" value="F:GTP binding"/>
    <property type="evidence" value="ECO:0007669"/>
    <property type="project" value="InterPro"/>
</dbReference>
<sequence length="116" mass="12608">MGTSTELIEPYDFLLKFIIIGESGTGKSCLLHHFLRSQPRHPSPHTIGVEFSSTIISLPSSSSLGSSFCRMKLQSGIPPDRNAFGVSLGTTIAVQLVPFWCMILPIEPLLQVSLHG</sequence>
<dbReference type="OrthoDB" id="9989112at2759"/>
<dbReference type="SMART" id="SM00175">
    <property type="entry name" value="RAB"/>
    <property type="match status" value="1"/>
</dbReference>
<dbReference type="InterPro" id="IPR001806">
    <property type="entry name" value="Small_GTPase"/>
</dbReference>
<accession>A0A2N5TIC3</accession>
<comment type="caution">
    <text evidence="1">The sequence shown here is derived from an EMBL/GenBank/DDBJ whole genome shotgun (WGS) entry which is preliminary data.</text>
</comment>